<evidence type="ECO:0000256" key="1">
    <source>
        <dbReference type="SAM" id="Phobius"/>
    </source>
</evidence>
<feature type="transmembrane region" description="Helical" evidence="1">
    <location>
        <begin position="64"/>
        <end position="81"/>
    </location>
</feature>
<gene>
    <name evidence="2" type="ORF">AABB24_014034</name>
</gene>
<accession>A0ABD2TZL4</accession>
<reference evidence="2 3" key="1">
    <citation type="submission" date="2024-05" db="EMBL/GenBank/DDBJ databases">
        <title>De novo assembly of an allotetraploid wild potato.</title>
        <authorList>
            <person name="Hosaka A.J."/>
        </authorList>
    </citation>
    <scope>NUCLEOTIDE SEQUENCE [LARGE SCALE GENOMIC DNA]</scope>
    <source>
        <tissue evidence="2">Young leaves</tissue>
    </source>
</reference>
<feature type="transmembrane region" description="Helical" evidence="1">
    <location>
        <begin position="88"/>
        <end position="110"/>
    </location>
</feature>
<name>A0ABD2TZL4_9SOLN</name>
<keyword evidence="1" id="KW-0472">Membrane</keyword>
<dbReference type="EMBL" id="JBJKTR010000008">
    <property type="protein sequence ID" value="KAL3360902.1"/>
    <property type="molecule type" value="Genomic_DNA"/>
</dbReference>
<evidence type="ECO:0000313" key="3">
    <source>
        <dbReference type="Proteomes" id="UP001627284"/>
    </source>
</evidence>
<keyword evidence="1" id="KW-0812">Transmembrane</keyword>
<protein>
    <submittedName>
        <fullName evidence="2">Uncharacterized protein</fullName>
    </submittedName>
</protein>
<keyword evidence="1" id="KW-1133">Transmembrane helix</keyword>
<dbReference type="Proteomes" id="UP001627284">
    <property type="component" value="Unassembled WGS sequence"/>
</dbReference>
<organism evidence="2 3">
    <name type="scientific">Solanum stoloniferum</name>
    <dbReference type="NCBI Taxonomy" id="62892"/>
    <lineage>
        <taxon>Eukaryota</taxon>
        <taxon>Viridiplantae</taxon>
        <taxon>Streptophyta</taxon>
        <taxon>Embryophyta</taxon>
        <taxon>Tracheophyta</taxon>
        <taxon>Spermatophyta</taxon>
        <taxon>Magnoliopsida</taxon>
        <taxon>eudicotyledons</taxon>
        <taxon>Gunneridae</taxon>
        <taxon>Pentapetalae</taxon>
        <taxon>asterids</taxon>
        <taxon>lamiids</taxon>
        <taxon>Solanales</taxon>
        <taxon>Solanaceae</taxon>
        <taxon>Solanoideae</taxon>
        <taxon>Solaneae</taxon>
        <taxon>Solanum</taxon>
    </lineage>
</organism>
<dbReference type="AlphaFoldDB" id="A0ABD2TZL4"/>
<proteinExistence type="predicted"/>
<dbReference type="EMBL" id="JBJKTR010000008">
    <property type="protein sequence ID" value="KAL3360903.1"/>
    <property type="molecule type" value="Genomic_DNA"/>
</dbReference>
<keyword evidence="3" id="KW-1185">Reference proteome</keyword>
<feature type="transmembrane region" description="Helical" evidence="1">
    <location>
        <begin position="6"/>
        <end position="28"/>
    </location>
</feature>
<sequence>MVLFSLSSWLFLLPYIYLSLFHSFCPYLINSSLSNSIFRLPFRFLNDLFYVSAPVLFINGPPSYLILITALLLIVSIAFFVSCRESLLYAILQILASIRMVNFPCFWQMYADYLISKFGKGFK</sequence>
<evidence type="ECO:0000313" key="2">
    <source>
        <dbReference type="EMBL" id="KAL3360903.1"/>
    </source>
</evidence>
<comment type="caution">
    <text evidence="2">The sequence shown here is derived from an EMBL/GenBank/DDBJ whole genome shotgun (WGS) entry which is preliminary data.</text>
</comment>